<dbReference type="Proteomes" id="UP000324800">
    <property type="component" value="Unassembled WGS sequence"/>
</dbReference>
<name>A0A5J4UQH1_9EUKA</name>
<gene>
    <name evidence="2" type="ORF">EZS28_032192</name>
</gene>
<organism evidence="2 3">
    <name type="scientific">Streblomastix strix</name>
    <dbReference type="NCBI Taxonomy" id="222440"/>
    <lineage>
        <taxon>Eukaryota</taxon>
        <taxon>Metamonada</taxon>
        <taxon>Preaxostyla</taxon>
        <taxon>Oxymonadida</taxon>
        <taxon>Streblomastigidae</taxon>
        <taxon>Streblomastix</taxon>
    </lineage>
</organism>
<accession>A0A5J4UQH1</accession>
<proteinExistence type="predicted"/>
<sequence>MTRPSTLNPKISKRPFIPSNPAQWPSGKGSTYGCFHNIEYISDRNPEDDESILREDSIYATQASATTTKTRKKSSEQNSGMGGYENRFNPSESYGGAAQPLNTTTTSGNRSKSEPRKRKAMNVTNRSAQLIGGDGQPQNMGVAMGVSVGLAMAMSTANNNSGILSGRREMLEKREKAASVEGLGNTQEAQISMSTGRERERERAAMTMALMKKGIAPPGVGVSAAAMESIINSAQQKGSQTADDFRIDFNIDYNQQQQQENTQNTTTQGDTQTFGMSLAKMRMLKKKESAFKPFVPSSPPKVGYNCTIDKFPTYTVGAVPDNKAFAFRASEGPEPETIFKYSGISTKTIPSPAINFIYNQFHPDTVHATSSK</sequence>
<dbReference type="EMBL" id="SNRW01013726">
    <property type="protein sequence ID" value="KAA6372282.1"/>
    <property type="molecule type" value="Genomic_DNA"/>
</dbReference>
<feature type="region of interest" description="Disordered" evidence="1">
    <location>
        <begin position="1"/>
        <end position="29"/>
    </location>
</feature>
<feature type="compositionally biased region" description="Polar residues" evidence="1">
    <location>
        <begin position="100"/>
        <end position="110"/>
    </location>
</feature>
<evidence type="ECO:0000256" key="1">
    <source>
        <dbReference type="SAM" id="MobiDB-lite"/>
    </source>
</evidence>
<evidence type="ECO:0000313" key="2">
    <source>
        <dbReference type="EMBL" id="KAA6372282.1"/>
    </source>
</evidence>
<feature type="region of interest" description="Disordered" evidence="1">
    <location>
        <begin position="59"/>
        <end position="122"/>
    </location>
</feature>
<reference evidence="2 3" key="1">
    <citation type="submission" date="2019-03" db="EMBL/GenBank/DDBJ databases">
        <title>Single cell metagenomics reveals metabolic interactions within the superorganism composed of flagellate Streblomastix strix and complex community of Bacteroidetes bacteria on its surface.</title>
        <authorList>
            <person name="Treitli S.C."/>
            <person name="Kolisko M."/>
            <person name="Husnik F."/>
            <person name="Keeling P."/>
            <person name="Hampl V."/>
        </authorList>
    </citation>
    <scope>NUCLEOTIDE SEQUENCE [LARGE SCALE GENOMIC DNA]</scope>
    <source>
        <strain evidence="2">ST1C</strain>
    </source>
</reference>
<dbReference type="AlphaFoldDB" id="A0A5J4UQH1"/>
<protein>
    <submittedName>
        <fullName evidence="2">Uncharacterized protein</fullName>
    </submittedName>
</protein>
<comment type="caution">
    <text evidence="2">The sequence shown here is derived from an EMBL/GenBank/DDBJ whole genome shotgun (WGS) entry which is preliminary data.</text>
</comment>
<evidence type="ECO:0000313" key="3">
    <source>
        <dbReference type="Proteomes" id="UP000324800"/>
    </source>
</evidence>